<accession>A0A166WXW5</accession>
<gene>
    <name evidence="1" type="ORF">FIBSPDRAFT_1995</name>
</gene>
<sequence length="108" mass="11956">MPFHFAIFIRIPHTYTVLALFLASFLSHCHSVLSHHTSCYLPLPSPSLHHAGAHRTVISRSFLTAVGIIRVDGLSLRRCVRAECTVLLLALTCKDIQVQHFGSTLALP</sequence>
<proteinExistence type="predicted"/>
<dbReference type="EMBL" id="KV417480">
    <property type="protein sequence ID" value="KZP34226.1"/>
    <property type="molecule type" value="Genomic_DNA"/>
</dbReference>
<reference evidence="1" key="1">
    <citation type="journal article" date="2016" name="Mol. Biol. Evol.">
        <title>Comparative Genomics of Early-Diverging Mushroom-Forming Fungi Provides Insights into the Origins of Lignocellulose Decay Capabilities.</title>
        <authorList>
            <person name="Nagy L.G."/>
            <person name="Riley R."/>
            <person name="Tritt A."/>
            <person name="Adam C."/>
            <person name="Daum C."/>
            <person name="Floudas D."/>
            <person name="Sun H."/>
            <person name="Yadav J.S."/>
            <person name="Pangilinan J."/>
            <person name="Larsson K.H."/>
            <person name="Matsuura K."/>
            <person name="Barry K."/>
            <person name="Labutti K."/>
            <person name="Kuo R."/>
            <person name="Ohm R.A."/>
            <person name="Bhattacharya S.S."/>
            <person name="Shirouzu T."/>
            <person name="Yoshinaga Y."/>
            <person name="Martin F.M."/>
            <person name="Grigoriev I.V."/>
            <person name="Hibbett D.S."/>
        </authorList>
    </citation>
    <scope>NUCLEOTIDE SEQUENCE [LARGE SCALE GENOMIC DNA]</scope>
    <source>
        <strain evidence="1">CBS 109695</strain>
    </source>
</reference>
<evidence type="ECO:0000313" key="1">
    <source>
        <dbReference type="EMBL" id="KZP34226.1"/>
    </source>
</evidence>
<protein>
    <submittedName>
        <fullName evidence="1">Uncharacterized protein</fullName>
    </submittedName>
</protein>
<organism evidence="1">
    <name type="scientific">Athelia psychrophila</name>
    <dbReference type="NCBI Taxonomy" id="1759441"/>
    <lineage>
        <taxon>Eukaryota</taxon>
        <taxon>Fungi</taxon>
        <taxon>Dikarya</taxon>
        <taxon>Basidiomycota</taxon>
        <taxon>Agaricomycotina</taxon>
        <taxon>Agaricomycetes</taxon>
        <taxon>Agaricomycetidae</taxon>
        <taxon>Atheliales</taxon>
        <taxon>Atheliaceae</taxon>
        <taxon>Athelia</taxon>
    </lineage>
</organism>
<name>A0A166WXW5_9AGAM</name>
<dbReference type="AlphaFoldDB" id="A0A166WXW5"/>